<dbReference type="InterPro" id="IPR016032">
    <property type="entry name" value="Sig_transdc_resp-reg_C-effctor"/>
</dbReference>
<dbReference type="PaxDb" id="522772-Dacet_0778"/>
<dbReference type="Proteomes" id="UP000002012">
    <property type="component" value="Chromosome"/>
</dbReference>
<keyword evidence="6 9" id="KW-0238">DNA-binding</keyword>
<dbReference type="CDD" id="cd00383">
    <property type="entry name" value="trans_reg_C"/>
    <property type="match status" value="1"/>
</dbReference>
<keyword evidence="5" id="KW-0805">Transcription regulation</keyword>
<name>D4H5D9_DENA2</name>
<dbReference type="STRING" id="522772.Dacet_0778"/>
<dbReference type="PROSITE" id="PS51755">
    <property type="entry name" value="OMPR_PHOB"/>
    <property type="match status" value="1"/>
</dbReference>
<dbReference type="GO" id="GO:0000156">
    <property type="term" value="F:phosphorelay response regulator activity"/>
    <property type="evidence" value="ECO:0007669"/>
    <property type="project" value="TreeGrafter"/>
</dbReference>
<comment type="subcellular location">
    <subcellularLocation>
        <location evidence="1">Cytoplasm</location>
    </subcellularLocation>
</comment>
<keyword evidence="2" id="KW-0963">Cytoplasm</keyword>
<evidence type="ECO:0000256" key="6">
    <source>
        <dbReference type="ARBA" id="ARBA00023125"/>
    </source>
</evidence>
<dbReference type="GO" id="GO:0006355">
    <property type="term" value="P:regulation of DNA-templated transcription"/>
    <property type="evidence" value="ECO:0007669"/>
    <property type="project" value="InterPro"/>
</dbReference>
<organism evidence="12 13">
    <name type="scientific">Denitrovibrio acetiphilus (strain DSM 12809 / NBRC 114555 / N2460)</name>
    <dbReference type="NCBI Taxonomy" id="522772"/>
    <lineage>
        <taxon>Bacteria</taxon>
        <taxon>Pseudomonadati</taxon>
        <taxon>Deferribacterota</taxon>
        <taxon>Deferribacteres</taxon>
        <taxon>Deferribacterales</taxon>
        <taxon>Geovibrionaceae</taxon>
        <taxon>Denitrovibrio</taxon>
    </lineage>
</organism>
<evidence type="ECO:0000256" key="3">
    <source>
        <dbReference type="ARBA" id="ARBA00022553"/>
    </source>
</evidence>
<dbReference type="InParanoid" id="D4H5D9"/>
<dbReference type="KEGG" id="dap:Dacet_0778"/>
<dbReference type="Pfam" id="PF00072">
    <property type="entry name" value="Response_reg"/>
    <property type="match status" value="1"/>
</dbReference>
<dbReference type="SUPFAM" id="SSF52172">
    <property type="entry name" value="CheY-like"/>
    <property type="match status" value="1"/>
</dbReference>
<dbReference type="CDD" id="cd17623">
    <property type="entry name" value="REC_OmpR_CpxR"/>
    <property type="match status" value="1"/>
</dbReference>
<evidence type="ECO:0000256" key="1">
    <source>
        <dbReference type="ARBA" id="ARBA00004496"/>
    </source>
</evidence>
<dbReference type="InterPro" id="IPR036388">
    <property type="entry name" value="WH-like_DNA-bd_sf"/>
</dbReference>
<protein>
    <submittedName>
        <fullName evidence="12">Two component transcriptional regulator, winged helix family</fullName>
    </submittedName>
</protein>
<dbReference type="SUPFAM" id="SSF46894">
    <property type="entry name" value="C-terminal effector domain of the bipartite response regulators"/>
    <property type="match status" value="1"/>
</dbReference>
<evidence type="ECO:0000256" key="7">
    <source>
        <dbReference type="ARBA" id="ARBA00023163"/>
    </source>
</evidence>
<feature type="domain" description="Response regulatory" evidence="10">
    <location>
        <begin position="6"/>
        <end position="119"/>
    </location>
</feature>
<dbReference type="EMBL" id="CP001968">
    <property type="protein sequence ID" value="ADD67559.1"/>
    <property type="molecule type" value="Genomic_DNA"/>
</dbReference>
<reference evidence="12 13" key="1">
    <citation type="journal article" date="2010" name="Stand. Genomic Sci.">
        <title>Complete genome sequence of Denitrovibrio acetiphilus type strain (N2460).</title>
        <authorList>
            <person name="Kiss H."/>
            <person name="Lang E."/>
            <person name="Lapidus A."/>
            <person name="Copeland A."/>
            <person name="Nolan M."/>
            <person name="Glavina Del Rio T."/>
            <person name="Chen F."/>
            <person name="Lucas S."/>
            <person name="Tice H."/>
            <person name="Cheng J.F."/>
            <person name="Han C."/>
            <person name="Goodwin L."/>
            <person name="Pitluck S."/>
            <person name="Liolios K."/>
            <person name="Pati A."/>
            <person name="Ivanova N."/>
            <person name="Mavromatis K."/>
            <person name="Chen A."/>
            <person name="Palaniappan K."/>
            <person name="Land M."/>
            <person name="Hauser L."/>
            <person name="Chang Y.J."/>
            <person name="Jeffries C.D."/>
            <person name="Detter J.C."/>
            <person name="Brettin T."/>
            <person name="Spring S."/>
            <person name="Rohde M."/>
            <person name="Goker M."/>
            <person name="Woyke T."/>
            <person name="Bristow J."/>
            <person name="Eisen J.A."/>
            <person name="Markowitz V."/>
            <person name="Hugenholtz P."/>
            <person name="Kyrpides N.C."/>
            <person name="Klenk H.P."/>
        </authorList>
    </citation>
    <scope>NUCLEOTIDE SEQUENCE [LARGE SCALE GENOMIC DNA]</scope>
    <source>
        <strain evidence="13">DSM 12809 / NBRC 114555 / N2460</strain>
    </source>
</reference>
<sequence>MNKNSKILVIDDDVELCELLSEYLEAEGFSIKAVHNGKEGASTVIDSDFDLIILDVMLPGMGGFDVLKTIRSVKMTPILMLTAKGDDIDKILGLEIGADDYLPKPYNPRELLARIKAILRRYTSPHYSEKAQELTGGNFVLDTGKLTASYRGFPLGLTVVEFNILEMLLINIGRVVTREEIALKVLGRELSSFDRSIDVHISNIRKKASDTDIIKSIRGAGYQLIPEND</sequence>
<dbReference type="SMART" id="SM00448">
    <property type="entry name" value="REC"/>
    <property type="match status" value="1"/>
</dbReference>
<evidence type="ECO:0000256" key="8">
    <source>
        <dbReference type="PROSITE-ProRule" id="PRU00169"/>
    </source>
</evidence>
<gene>
    <name evidence="12" type="ordered locus">Dacet_0778</name>
</gene>
<dbReference type="PROSITE" id="PS50110">
    <property type="entry name" value="RESPONSE_REGULATORY"/>
    <property type="match status" value="1"/>
</dbReference>
<dbReference type="FunFam" id="3.40.50.2300:FF:000001">
    <property type="entry name" value="DNA-binding response regulator PhoB"/>
    <property type="match status" value="1"/>
</dbReference>
<dbReference type="FunCoup" id="D4H5D9">
    <property type="interactions" value="155"/>
</dbReference>
<proteinExistence type="predicted"/>
<dbReference type="InterPro" id="IPR001867">
    <property type="entry name" value="OmpR/PhoB-type_DNA-bd"/>
</dbReference>
<dbReference type="SMART" id="SM00862">
    <property type="entry name" value="Trans_reg_C"/>
    <property type="match status" value="1"/>
</dbReference>
<dbReference type="InterPro" id="IPR001789">
    <property type="entry name" value="Sig_transdc_resp-reg_receiver"/>
</dbReference>
<dbReference type="OrthoDB" id="9793321at2"/>
<dbReference type="Gene3D" id="6.10.250.690">
    <property type="match status" value="1"/>
</dbReference>
<evidence type="ECO:0000256" key="4">
    <source>
        <dbReference type="ARBA" id="ARBA00023012"/>
    </source>
</evidence>
<evidence type="ECO:0000313" key="13">
    <source>
        <dbReference type="Proteomes" id="UP000002012"/>
    </source>
</evidence>
<dbReference type="Gene3D" id="3.40.50.2300">
    <property type="match status" value="1"/>
</dbReference>
<keyword evidence="13" id="KW-1185">Reference proteome</keyword>
<feature type="modified residue" description="4-aspartylphosphate" evidence="8">
    <location>
        <position position="55"/>
    </location>
</feature>
<dbReference type="GO" id="GO:0032993">
    <property type="term" value="C:protein-DNA complex"/>
    <property type="evidence" value="ECO:0007669"/>
    <property type="project" value="TreeGrafter"/>
</dbReference>
<feature type="DNA-binding region" description="OmpR/PhoB-type" evidence="9">
    <location>
        <begin position="131"/>
        <end position="226"/>
    </location>
</feature>
<dbReference type="InterPro" id="IPR058124">
    <property type="entry name" value="CpxR-like_REC"/>
</dbReference>
<keyword evidence="7" id="KW-0804">Transcription</keyword>
<dbReference type="InterPro" id="IPR011006">
    <property type="entry name" value="CheY-like_superfamily"/>
</dbReference>
<dbReference type="GO" id="GO:0000976">
    <property type="term" value="F:transcription cis-regulatory region binding"/>
    <property type="evidence" value="ECO:0007669"/>
    <property type="project" value="TreeGrafter"/>
</dbReference>
<dbReference type="eggNOG" id="COG0745">
    <property type="taxonomic scope" value="Bacteria"/>
</dbReference>
<evidence type="ECO:0000256" key="9">
    <source>
        <dbReference type="PROSITE-ProRule" id="PRU01091"/>
    </source>
</evidence>
<dbReference type="InterPro" id="IPR039420">
    <property type="entry name" value="WalR-like"/>
</dbReference>
<dbReference type="AlphaFoldDB" id="D4H5D9"/>
<dbReference type="GO" id="GO:0005829">
    <property type="term" value="C:cytosol"/>
    <property type="evidence" value="ECO:0007669"/>
    <property type="project" value="TreeGrafter"/>
</dbReference>
<dbReference type="Gene3D" id="1.10.10.10">
    <property type="entry name" value="Winged helix-like DNA-binding domain superfamily/Winged helix DNA-binding domain"/>
    <property type="match status" value="1"/>
</dbReference>
<feature type="domain" description="OmpR/PhoB-type" evidence="11">
    <location>
        <begin position="131"/>
        <end position="226"/>
    </location>
</feature>
<evidence type="ECO:0000313" key="12">
    <source>
        <dbReference type="EMBL" id="ADD67559.1"/>
    </source>
</evidence>
<accession>D4H5D9</accession>
<dbReference type="PANTHER" id="PTHR48111">
    <property type="entry name" value="REGULATOR OF RPOS"/>
    <property type="match status" value="1"/>
</dbReference>
<evidence type="ECO:0000259" key="11">
    <source>
        <dbReference type="PROSITE" id="PS51755"/>
    </source>
</evidence>
<evidence type="ECO:0000256" key="5">
    <source>
        <dbReference type="ARBA" id="ARBA00023015"/>
    </source>
</evidence>
<evidence type="ECO:0000256" key="2">
    <source>
        <dbReference type="ARBA" id="ARBA00022490"/>
    </source>
</evidence>
<dbReference type="Pfam" id="PF00486">
    <property type="entry name" value="Trans_reg_C"/>
    <property type="match status" value="1"/>
</dbReference>
<dbReference type="HOGENOM" id="CLU_000445_30_4_0"/>
<keyword evidence="3 8" id="KW-0597">Phosphoprotein</keyword>
<dbReference type="RefSeq" id="WP_013010091.1">
    <property type="nucleotide sequence ID" value="NC_013943.1"/>
</dbReference>
<keyword evidence="4" id="KW-0902">Two-component regulatory system</keyword>
<dbReference type="PANTHER" id="PTHR48111:SF39">
    <property type="entry name" value="TRANSCRIPTIONAL REGULATORY PROTEIN CPXR"/>
    <property type="match status" value="1"/>
</dbReference>
<evidence type="ECO:0000259" key="10">
    <source>
        <dbReference type="PROSITE" id="PS50110"/>
    </source>
</evidence>